<accession>A0A8U7M3I9</accession>
<organism evidence="5 6">
    <name type="scientific">Corvus moneduloides</name>
    <name type="common">New Caledonian crow</name>
    <dbReference type="NCBI Taxonomy" id="1196302"/>
    <lineage>
        <taxon>Eukaryota</taxon>
        <taxon>Metazoa</taxon>
        <taxon>Chordata</taxon>
        <taxon>Craniata</taxon>
        <taxon>Vertebrata</taxon>
        <taxon>Euteleostomi</taxon>
        <taxon>Archelosauria</taxon>
        <taxon>Archosauria</taxon>
        <taxon>Dinosauria</taxon>
        <taxon>Saurischia</taxon>
        <taxon>Theropoda</taxon>
        <taxon>Coelurosauria</taxon>
        <taxon>Aves</taxon>
        <taxon>Neognathae</taxon>
        <taxon>Neoaves</taxon>
        <taxon>Telluraves</taxon>
        <taxon>Australaves</taxon>
        <taxon>Passeriformes</taxon>
        <taxon>Corvoidea</taxon>
        <taxon>Corvidae</taxon>
        <taxon>Corvus</taxon>
    </lineage>
</organism>
<evidence type="ECO:0000313" key="6">
    <source>
        <dbReference type="Proteomes" id="UP000694553"/>
    </source>
</evidence>
<evidence type="ECO:0000256" key="3">
    <source>
        <dbReference type="ARBA" id="ARBA00022691"/>
    </source>
</evidence>
<dbReference type="FunFam" id="3.90.1420.10:FF:000008">
    <property type="entry name" value="SET domain containing 4"/>
    <property type="match status" value="1"/>
</dbReference>
<evidence type="ECO:0000313" key="5">
    <source>
        <dbReference type="Ensembl" id="ENSCMUP00000001632.2"/>
    </source>
</evidence>
<dbReference type="CDD" id="cd19177">
    <property type="entry name" value="SET_SETD4"/>
    <property type="match status" value="1"/>
</dbReference>
<sequence>MPHPGLPRTPPGTGTPNLPGQPLSRPNHPFQEEIPPDVQPEPPLAHCSHIILKMGSLPKRKCSTALAQKCWLHPLPSPHSLAEHRTIPAEHFLPLKAMPALFTSTLSPPYFSFRKSRSARMLCRSSISSWWKSGRSPSCWSCATAAWPRPGSRDVRLSKKRRNLLPNMKKNRGRTGRKRRRKHLKSFMDGVNCSHKLEYIKLQKWLKERGFEGTNLRPAEFWGTGRGLMATKALQAGDLVISLPEKCLLTTGTVLSSCLGGYIVKWKPRVSPLLALCTFLIAEKHAGEKSPWKPYLDVLPKTYTCPACLDHDPLFAENTGTIFNYSALEWAWCTINTRTIYMKHPHRECFSLEPDVYALAPYLDFLNHSPNVQVKAAFNKQTRSYEIRTNSQCKKYQEVFICYGPHDNQRLLLEYGFVAMDNPHSSVYVSAETLLKYFSPLDKQRKAKVAILKDHDFLENLTFGWDGPSWRLLTALKVLSLGADDFACWRRTLLGDVTSARNEQQALDTAAKICHFLIEETQHVLLQISQLKKDKENLKTHLALVEMLRSEDLKILQKSAEILCNLNLATA</sequence>
<dbReference type="GO" id="GO:0016279">
    <property type="term" value="F:protein-lysine N-methyltransferase activity"/>
    <property type="evidence" value="ECO:0007669"/>
    <property type="project" value="InterPro"/>
</dbReference>
<keyword evidence="1" id="KW-0489">Methyltransferase</keyword>
<proteinExistence type="predicted"/>
<reference evidence="6" key="1">
    <citation type="submission" date="2019-10" db="EMBL/GenBank/DDBJ databases">
        <title>Corvus moneduloides (New Caledonian crow) genome, bCorMon1, primary haplotype.</title>
        <authorList>
            <person name="Rutz C."/>
            <person name="Fungtammasan C."/>
            <person name="Mountcastle J."/>
            <person name="Formenti G."/>
            <person name="Chow W."/>
            <person name="Howe K."/>
            <person name="Steele M.P."/>
            <person name="Fernandes J."/>
            <person name="Gilbert M.T.P."/>
            <person name="Fedrigo O."/>
            <person name="Jarvis E.D."/>
            <person name="Gemmell N."/>
        </authorList>
    </citation>
    <scope>NUCLEOTIDE SEQUENCE [LARGE SCALE GENOMIC DNA]</scope>
</reference>
<dbReference type="Ensembl" id="ENSCMUT00000001751.2">
    <property type="protein sequence ID" value="ENSCMUP00000001632.2"/>
    <property type="gene ID" value="ENSCMUG00000001110.2"/>
</dbReference>
<reference evidence="5" key="3">
    <citation type="submission" date="2025-09" db="UniProtKB">
        <authorList>
            <consortium name="Ensembl"/>
        </authorList>
    </citation>
    <scope>IDENTIFICATION</scope>
</reference>
<reference evidence="5" key="2">
    <citation type="submission" date="2025-08" db="UniProtKB">
        <authorList>
            <consortium name="Ensembl"/>
        </authorList>
    </citation>
    <scope>IDENTIFICATION</scope>
</reference>
<protein>
    <submittedName>
        <fullName evidence="5">SET domain containing 4</fullName>
    </submittedName>
</protein>
<dbReference type="Gene3D" id="3.90.1420.10">
    <property type="entry name" value="Rubisco LSMT, substrate-binding domain"/>
    <property type="match status" value="1"/>
</dbReference>
<feature type="compositionally biased region" description="Low complexity" evidence="4">
    <location>
        <begin position="11"/>
        <end position="23"/>
    </location>
</feature>
<dbReference type="InterPro" id="IPR044429">
    <property type="entry name" value="SETD4_SET"/>
</dbReference>
<evidence type="ECO:0000256" key="2">
    <source>
        <dbReference type="ARBA" id="ARBA00022679"/>
    </source>
</evidence>
<keyword evidence="6" id="KW-1185">Reference proteome</keyword>
<dbReference type="GO" id="GO:0032259">
    <property type="term" value="P:methylation"/>
    <property type="evidence" value="ECO:0007669"/>
    <property type="project" value="UniProtKB-KW"/>
</dbReference>
<dbReference type="PROSITE" id="PS50280">
    <property type="entry name" value="SET"/>
    <property type="match status" value="1"/>
</dbReference>
<dbReference type="InterPro" id="IPR036464">
    <property type="entry name" value="Rubisco_LSMT_subst-bd_sf"/>
</dbReference>
<dbReference type="InterPro" id="IPR046341">
    <property type="entry name" value="SET_dom_sf"/>
</dbReference>
<evidence type="ECO:0000256" key="4">
    <source>
        <dbReference type="SAM" id="MobiDB-lite"/>
    </source>
</evidence>
<dbReference type="AlphaFoldDB" id="A0A8C3GSJ8"/>
<keyword evidence="2" id="KW-0808">Transferase</keyword>
<feature type="compositionally biased region" description="Pro residues" evidence="4">
    <location>
        <begin position="1"/>
        <end position="10"/>
    </location>
</feature>
<dbReference type="Pfam" id="PF09273">
    <property type="entry name" value="Rubis-subs-bind"/>
    <property type="match status" value="1"/>
</dbReference>
<dbReference type="PANTHER" id="PTHR13271:SF151">
    <property type="entry name" value="SET DOMAIN-CONTAINING PROTEIN 4"/>
    <property type="match status" value="1"/>
</dbReference>
<dbReference type="InterPro" id="IPR050600">
    <property type="entry name" value="SETD3_SETD6_MTase"/>
</dbReference>
<accession>A0A8C3GSJ8</accession>
<feature type="region of interest" description="Disordered" evidence="4">
    <location>
        <begin position="1"/>
        <end position="39"/>
    </location>
</feature>
<name>A0A8C3GSJ8_CORMO</name>
<dbReference type="Gene3D" id="3.90.1410.10">
    <property type="entry name" value="set domain protein methyltransferase, domain 1"/>
    <property type="match status" value="1"/>
</dbReference>
<dbReference type="Pfam" id="PF00856">
    <property type="entry name" value="SET"/>
    <property type="match status" value="1"/>
</dbReference>
<dbReference type="InterPro" id="IPR001214">
    <property type="entry name" value="SET_dom"/>
</dbReference>
<dbReference type="Proteomes" id="UP000694553">
    <property type="component" value="Unassembled WGS sequence"/>
</dbReference>
<dbReference type="PANTHER" id="PTHR13271">
    <property type="entry name" value="UNCHARACTERIZED PUTATIVE METHYLTRANSFERASE"/>
    <property type="match status" value="1"/>
</dbReference>
<keyword evidence="3" id="KW-0949">S-adenosyl-L-methionine</keyword>
<dbReference type="SUPFAM" id="SSF82199">
    <property type="entry name" value="SET domain"/>
    <property type="match status" value="1"/>
</dbReference>
<dbReference type="Gene3D" id="2.170.270.10">
    <property type="entry name" value="SET domain"/>
    <property type="match status" value="1"/>
</dbReference>
<gene>
    <name evidence="5" type="primary">SETD4</name>
</gene>
<dbReference type="InterPro" id="IPR015353">
    <property type="entry name" value="Rubisco_LSMT_subst-bd"/>
</dbReference>
<evidence type="ECO:0000256" key="1">
    <source>
        <dbReference type="ARBA" id="ARBA00022603"/>
    </source>
</evidence>